<reference evidence="3 4" key="1">
    <citation type="journal article" date="2018" name="BMC Genomics">
        <title>Whole genome sequencing and function prediction of 133 gut anaerobes isolated from chicken caecum in pure cultures.</title>
        <authorList>
            <person name="Medvecky M."/>
            <person name="Cejkova D."/>
            <person name="Polansky O."/>
            <person name="Karasova D."/>
            <person name="Kubasova T."/>
            <person name="Cizek A."/>
            <person name="Rychlik I."/>
        </authorList>
    </citation>
    <scope>NUCLEOTIDE SEQUENCE [LARGE SCALE GENOMIC DNA]</scope>
    <source>
        <strain evidence="3 4">An13</strain>
    </source>
</reference>
<dbReference type="SUPFAM" id="SSF51735">
    <property type="entry name" value="NAD(P)-binding Rossmann-fold domains"/>
    <property type="match status" value="1"/>
</dbReference>
<dbReference type="InterPro" id="IPR006037">
    <property type="entry name" value="RCK_C"/>
</dbReference>
<dbReference type="InterPro" id="IPR050721">
    <property type="entry name" value="Trk_Ktr_HKT_K-transport"/>
</dbReference>
<dbReference type="OrthoDB" id="9776294at2"/>
<dbReference type="Proteomes" id="UP000195305">
    <property type="component" value="Unassembled WGS sequence"/>
</dbReference>
<dbReference type="AlphaFoldDB" id="A0A1Y4T374"/>
<accession>A0A1Y4T374</accession>
<protein>
    <submittedName>
        <fullName evidence="3">Potassium transporter Trk</fullName>
    </submittedName>
</protein>
<proteinExistence type="predicted"/>
<comment type="caution">
    <text evidence="3">The sequence shown here is derived from an EMBL/GenBank/DDBJ whole genome shotgun (WGS) entry which is preliminary data.</text>
</comment>
<dbReference type="PROSITE" id="PS51202">
    <property type="entry name" value="RCK_C"/>
    <property type="match status" value="1"/>
</dbReference>
<dbReference type="Pfam" id="PF02080">
    <property type="entry name" value="TrkA_C"/>
    <property type="match status" value="1"/>
</dbReference>
<keyword evidence="4" id="KW-1185">Reference proteome</keyword>
<dbReference type="PANTHER" id="PTHR43833">
    <property type="entry name" value="POTASSIUM CHANNEL PROTEIN 2-RELATED-RELATED"/>
    <property type="match status" value="1"/>
</dbReference>
<dbReference type="Gene3D" id="3.40.50.720">
    <property type="entry name" value="NAD(P)-binding Rossmann-like Domain"/>
    <property type="match status" value="1"/>
</dbReference>
<feature type="domain" description="RCK C-terminal" evidence="2">
    <location>
        <begin position="136"/>
        <end position="221"/>
    </location>
</feature>
<sequence length="221" mass="24913">MQSKQIVVLGLGVFGSTITKTLSQYGCEVVAVDKCPECVQRVSEFATKAVIGDITDKQFLVDLGLEEFDVGIVAIGNHLEESLLGVLNLKEIGIPYIIAKAKNKTFKAILEKIGADRIIRPEKEMGERVARTLLRKNITDLVELDENYSLVEMKVPQAWVGHTLSSLDLRKKYGINILGQRDMETQKIELSVNPEYVLRMNDHFLMVAETEKIERFDYLIV</sequence>
<dbReference type="SUPFAM" id="SSF116726">
    <property type="entry name" value="TrkA C-terminal domain-like"/>
    <property type="match status" value="1"/>
</dbReference>
<dbReference type="InterPro" id="IPR036721">
    <property type="entry name" value="RCK_C_sf"/>
</dbReference>
<dbReference type="PANTHER" id="PTHR43833:SF7">
    <property type="entry name" value="KTR SYSTEM POTASSIUM UPTAKE PROTEIN C"/>
    <property type="match status" value="1"/>
</dbReference>
<dbReference type="InterPro" id="IPR036291">
    <property type="entry name" value="NAD(P)-bd_dom_sf"/>
</dbReference>
<dbReference type="RefSeq" id="WP_087356813.1">
    <property type="nucleotide sequence ID" value="NZ_AP031415.1"/>
</dbReference>
<dbReference type="GO" id="GO:0008324">
    <property type="term" value="F:monoatomic cation transmembrane transporter activity"/>
    <property type="evidence" value="ECO:0007669"/>
    <property type="project" value="InterPro"/>
</dbReference>
<evidence type="ECO:0000313" key="4">
    <source>
        <dbReference type="Proteomes" id="UP000195305"/>
    </source>
</evidence>
<name>A0A1Y4T374_9FIRM</name>
<dbReference type="EMBL" id="NFLJ01000001">
    <property type="protein sequence ID" value="OUQ36595.1"/>
    <property type="molecule type" value="Genomic_DNA"/>
</dbReference>
<dbReference type="InterPro" id="IPR003148">
    <property type="entry name" value="RCK_N"/>
</dbReference>
<dbReference type="PROSITE" id="PS51201">
    <property type="entry name" value="RCK_N"/>
    <property type="match status" value="1"/>
</dbReference>
<dbReference type="Gene3D" id="3.30.70.1450">
    <property type="entry name" value="Regulator of K+ conductance, C-terminal domain"/>
    <property type="match status" value="1"/>
</dbReference>
<evidence type="ECO:0000313" key="3">
    <source>
        <dbReference type="EMBL" id="OUQ36595.1"/>
    </source>
</evidence>
<evidence type="ECO:0000259" key="2">
    <source>
        <dbReference type="PROSITE" id="PS51202"/>
    </source>
</evidence>
<evidence type="ECO:0000259" key="1">
    <source>
        <dbReference type="PROSITE" id="PS51201"/>
    </source>
</evidence>
<feature type="domain" description="RCK N-terminal" evidence="1">
    <location>
        <begin position="3"/>
        <end position="119"/>
    </location>
</feature>
<organism evidence="3 4">
    <name type="scientific">Massilimicrobiota timonensis</name>
    <dbReference type="NCBI Taxonomy" id="1776392"/>
    <lineage>
        <taxon>Bacteria</taxon>
        <taxon>Bacillati</taxon>
        <taxon>Bacillota</taxon>
        <taxon>Erysipelotrichia</taxon>
        <taxon>Erysipelotrichales</taxon>
        <taxon>Erysipelotrichaceae</taxon>
        <taxon>Massilimicrobiota</taxon>
    </lineage>
</organism>
<gene>
    <name evidence="3" type="ORF">B5E75_00195</name>
</gene>
<dbReference type="GO" id="GO:0006813">
    <property type="term" value="P:potassium ion transport"/>
    <property type="evidence" value="ECO:0007669"/>
    <property type="project" value="InterPro"/>
</dbReference>
<dbReference type="Pfam" id="PF02254">
    <property type="entry name" value="TrkA_N"/>
    <property type="match status" value="1"/>
</dbReference>